<dbReference type="Pfam" id="PF18096">
    <property type="entry name" value="Thump_like"/>
    <property type="match status" value="1"/>
</dbReference>
<proteinExistence type="predicted"/>
<feature type="domain" description="THUMP-like" evidence="1">
    <location>
        <begin position="335"/>
        <end position="403"/>
    </location>
</feature>
<keyword evidence="4" id="KW-1185">Reference proteome</keyword>
<dbReference type="Proteomes" id="UP001139700">
    <property type="component" value="Unassembled WGS sequence"/>
</dbReference>
<accession>A0A9X1P8Z8</accession>
<dbReference type="InterPro" id="IPR041497">
    <property type="entry name" value="Thump-like"/>
</dbReference>
<protein>
    <recommendedName>
        <fullName evidence="5">THUMP-like domain-containing protein</fullName>
    </recommendedName>
</protein>
<dbReference type="Gene3D" id="3.40.50.150">
    <property type="entry name" value="Vaccinia Virus protein VP39"/>
    <property type="match status" value="1"/>
</dbReference>
<evidence type="ECO:0000259" key="1">
    <source>
        <dbReference type="Pfam" id="PF18096"/>
    </source>
</evidence>
<dbReference type="Gene3D" id="1.10.10.1110">
    <property type="entry name" value="Methyltransferase PG1098, N-terminal domain"/>
    <property type="match status" value="1"/>
</dbReference>
<dbReference type="Pfam" id="PF22013">
    <property type="entry name" value="PG_1098_Fer"/>
    <property type="match status" value="1"/>
</dbReference>
<evidence type="ECO:0008006" key="5">
    <source>
        <dbReference type="Google" id="ProtNLM"/>
    </source>
</evidence>
<feature type="domain" description="PG-1098 ferredoxin-like" evidence="2">
    <location>
        <begin position="291"/>
        <end position="334"/>
    </location>
</feature>
<dbReference type="InterPro" id="IPR054168">
    <property type="entry name" value="PG_1098_Fer"/>
</dbReference>
<evidence type="ECO:0000259" key="2">
    <source>
        <dbReference type="Pfam" id="PF22013"/>
    </source>
</evidence>
<dbReference type="EMBL" id="JAJTTA010000002">
    <property type="protein sequence ID" value="MCF0039478.1"/>
    <property type="molecule type" value="Genomic_DNA"/>
</dbReference>
<gene>
    <name evidence="3" type="ORF">LXM24_05210</name>
</gene>
<reference evidence="3" key="1">
    <citation type="submission" date="2021-12" db="EMBL/GenBank/DDBJ databases">
        <title>Novel species in genus Dyadobacter.</title>
        <authorList>
            <person name="Ma C."/>
        </authorList>
    </citation>
    <scope>NUCLEOTIDE SEQUENCE</scope>
    <source>
        <strain evidence="3">CY399</strain>
    </source>
</reference>
<evidence type="ECO:0000313" key="4">
    <source>
        <dbReference type="Proteomes" id="UP001139700"/>
    </source>
</evidence>
<name>A0A9X1P8Z8_9BACT</name>
<organism evidence="3 4">
    <name type="scientific">Dyadobacter fanqingshengii</name>
    <dbReference type="NCBI Taxonomy" id="2906443"/>
    <lineage>
        <taxon>Bacteria</taxon>
        <taxon>Pseudomonadati</taxon>
        <taxon>Bacteroidota</taxon>
        <taxon>Cytophagia</taxon>
        <taxon>Cytophagales</taxon>
        <taxon>Spirosomataceae</taxon>
        <taxon>Dyadobacter</taxon>
    </lineage>
</organism>
<sequence>MNEHTPHNIEDEAGFSQAEITFIQAHLKDDVSKLMLRGTQFKGFNIKKLAEQIQSRQKAVKKLPEWSANPELIFPPALSVEQSSSEATARYKATLMSGHQLIDITGGMGVDCYYMRANFQYVQYFEQQPVVAEAAKFNFDQLGANNICVHAADSIETLKTEPYSADWIYADPARRNANQEKVVLLSDCTPDVVEHLSVLFERAPNVLLKTSPLLDIDLAARSLRNLKEVHVIGYEGECKELLFVLKKDWISDTFEIKVRIISSSGDTVNLLDLTRKTEQQAEVHYSTPLQYLYEPHAAVLKAGAFRTICNTFSLNKLAINSQLYTSEHLLNGFPGRVFEVVAVCKPAIREIKKIIGGDKANLTVRNFPASSEDLRKKLKLKDGGMFYLFATTLADNSRVMIVTIKPKR</sequence>
<dbReference type="InterPro" id="IPR029063">
    <property type="entry name" value="SAM-dependent_MTases_sf"/>
</dbReference>
<dbReference type="AlphaFoldDB" id="A0A9X1P8Z8"/>
<comment type="caution">
    <text evidence="3">The sequence shown here is derived from an EMBL/GenBank/DDBJ whole genome shotgun (WGS) entry which is preliminary data.</text>
</comment>
<evidence type="ECO:0000313" key="3">
    <source>
        <dbReference type="EMBL" id="MCF0039478.1"/>
    </source>
</evidence>
<dbReference type="SUPFAM" id="SSF53335">
    <property type="entry name" value="S-adenosyl-L-methionine-dependent methyltransferases"/>
    <property type="match status" value="1"/>
</dbReference>
<dbReference type="RefSeq" id="WP_234611935.1">
    <property type="nucleotide sequence ID" value="NZ_CP098806.1"/>
</dbReference>